<feature type="transmembrane region" description="Helical" evidence="2">
    <location>
        <begin position="44"/>
        <end position="65"/>
    </location>
</feature>
<evidence type="ECO:0000256" key="2">
    <source>
        <dbReference type="SAM" id="Phobius"/>
    </source>
</evidence>
<dbReference type="AlphaFoldDB" id="A0A6M1LMU1"/>
<comment type="caution">
    <text evidence="3">The sequence shown here is derived from an EMBL/GenBank/DDBJ whole genome shotgun (WGS) entry which is preliminary data.</text>
</comment>
<keyword evidence="2" id="KW-1133">Transmembrane helix</keyword>
<gene>
    <name evidence="3" type="ORF">G3576_16780</name>
</gene>
<accession>A0A6M1LMU1</accession>
<reference evidence="3 4" key="1">
    <citation type="submission" date="2020-03" db="EMBL/GenBank/DDBJ databases">
        <title>Roseomonas stagni sp. nov., isolated from pond water in Japan.</title>
        <authorList>
            <person name="Furuhata K."/>
            <person name="Miyamoto H."/>
            <person name="Goto K."/>
        </authorList>
    </citation>
    <scope>NUCLEOTIDE SEQUENCE [LARGE SCALE GENOMIC DNA]</scope>
    <source>
        <strain evidence="3 4">PeD5</strain>
    </source>
</reference>
<dbReference type="EMBL" id="JAAIKB010000006">
    <property type="protein sequence ID" value="NGM21681.1"/>
    <property type="molecule type" value="Genomic_DNA"/>
</dbReference>
<keyword evidence="4" id="KW-1185">Reference proteome</keyword>
<feature type="region of interest" description="Disordered" evidence="1">
    <location>
        <begin position="1"/>
        <end position="35"/>
    </location>
</feature>
<sequence length="66" mass="7056">MSQTKQQRSEFLGLRDPYAETTPGEETSRPPAEPLVTREKMEELARAGAALAVLMLAIAGVVAAIS</sequence>
<dbReference type="RefSeq" id="WP_164695579.1">
    <property type="nucleotide sequence ID" value="NZ_JAAIKB010000006.1"/>
</dbReference>
<protein>
    <submittedName>
        <fullName evidence="3">Uncharacterized protein</fullName>
    </submittedName>
</protein>
<name>A0A6M1LMU1_9PROT</name>
<evidence type="ECO:0000313" key="4">
    <source>
        <dbReference type="Proteomes" id="UP000475385"/>
    </source>
</evidence>
<keyword evidence="2" id="KW-0472">Membrane</keyword>
<dbReference type="Proteomes" id="UP000475385">
    <property type="component" value="Unassembled WGS sequence"/>
</dbReference>
<evidence type="ECO:0000313" key="3">
    <source>
        <dbReference type="EMBL" id="NGM21681.1"/>
    </source>
</evidence>
<organism evidence="3 4">
    <name type="scientific">Falsiroseomonas algicola</name>
    <dbReference type="NCBI Taxonomy" id="2716930"/>
    <lineage>
        <taxon>Bacteria</taxon>
        <taxon>Pseudomonadati</taxon>
        <taxon>Pseudomonadota</taxon>
        <taxon>Alphaproteobacteria</taxon>
        <taxon>Acetobacterales</taxon>
        <taxon>Roseomonadaceae</taxon>
        <taxon>Falsiroseomonas</taxon>
    </lineage>
</organism>
<keyword evidence="2" id="KW-0812">Transmembrane</keyword>
<evidence type="ECO:0000256" key="1">
    <source>
        <dbReference type="SAM" id="MobiDB-lite"/>
    </source>
</evidence>
<proteinExistence type="predicted"/>